<keyword evidence="3" id="KW-1185">Reference proteome</keyword>
<keyword evidence="1" id="KW-0472">Membrane</keyword>
<dbReference type="Proteomes" id="UP000019804">
    <property type="component" value="Unassembled WGS sequence"/>
</dbReference>
<feature type="transmembrane region" description="Helical" evidence="1">
    <location>
        <begin position="68"/>
        <end position="87"/>
    </location>
</feature>
<name>A0A017SD26_ASPRC</name>
<evidence type="ECO:0000313" key="2">
    <source>
        <dbReference type="EMBL" id="EYE94933.1"/>
    </source>
</evidence>
<dbReference type="EMBL" id="KK088424">
    <property type="protein sequence ID" value="EYE94933.1"/>
    <property type="molecule type" value="Genomic_DNA"/>
</dbReference>
<keyword evidence="1" id="KW-0812">Transmembrane</keyword>
<evidence type="ECO:0000313" key="3">
    <source>
        <dbReference type="Proteomes" id="UP000019804"/>
    </source>
</evidence>
<dbReference type="HOGENOM" id="CLU_2426646_0_0_1"/>
<dbReference type="AlphaFoldDB" id="A0A017SD26"/>
<keyword evidence="1" id="KW-1133">Transmembrane helix</keyword>
<dbReference type="RefSeq" id="XP_040638621.1">
    <property type="nucleotide sequence ID" value="XM_040782004.1"/>
</dbReference>
<proteinExistence type="predicted"/>
<reference evidence="3" key="1">
    <citation type="journal article" date="2014" name="Nat. Commun.">
        <title>Genomic adaptations of the halophilic Dead Sea filamentous fungus Eurotium rubrum.</title>
        <authorList>
            <person name="Kis-Papo T."/>
            <person name="Weig A.R."/>
            <person name="Riley R."/>
            <person name="Persoh D."/>
            <person name="Salamov A."/>
            <person name="Sun H."/>
            <person name="Lipzen A."/>
            <person name="Wasser S.P."/>
            <person name="Rambold G."/>
            <person name="Grigoriev I.V."/>
            <person name="Nevo E."/>
        </authorList>
    </citation>
    <scope>NUCLEOTIDE SEQUENCE [LARGE SCALE GENOMIC DNA]</scope>
    <source>
        <strain evidence="3">CBS 135680</strain>
    </source>
</reference>
<dbReference type="GeneID" id="63697128"/>
<protein>
    <submittedName>
        <fullName evidence="2">Uncharacterized protein</fullName>
    </submittedName>
</protein>
<feature type="transmembrane region" description="Helical" evidence="1">
    <location>
        <begin position="41"/>
        <end position="61"/>
    </location>
</feature>
<sequence length="91" mass="9732">MPERKLPLSDEALGLAADGGASVTVCDAVCNSSSMPWNAGVWFLTVSYGNISIYSISAFVAMAYMANLYLCSSIQVEVFVVRIFLLATCLP</sequence>
<accession>A0A017SD26</accession>
<evidence type="ECO:0000256" key="1">
    <source>
        <dbReference type="SAM" id="Phobius"/>
    </source>
</evidence>
<gene>
    <name evidence="2" type="ORF">EURHEDRAFT_412784</name>
</gene>
<organism evidence="2 3">
    <name type="scientific">Aspergillus ruber (strain CBS 135680)</name>
    <dbReference type="NCBI Taxonomy" id="1388766"/>
    <lineage>
        <taxon>Eukaryota</taxon>
        <taxon>Fungi</taxon>
        <taxon>Dikarya</taxon>
        <taxon>Ascomycota</taxon>
        <taxon>Pezizomycotina</taxon>
        <taxon>Eurotiomycetes</taxon>
        <taxon>Eurotiomycetidae</taxon>
        <taxon>Eurotiales</taxon>
        <taxon>Aspergillaceae</taxon>
        <taxon>Aspergillus</taxon>
        <taxon>Aspergillus subgen. Aspergillus</taxon>
    </lineage>
</organism>